<sequence length="394" mass="44124">MPMPKVIASSVETDTNTVDAEFMIMDVMPGALGYIAREVCKLDFGAFGSLYLNTKNRPLGALAIGDKYCIGPHCGPQYWTSGGVRSEQGTGAKEPRGRWQDLTTYFSDLADDHKSLLDISAKTCKSITKVPTIQAASKPTLFHPTSILGLIDWQTTAIEPAFVHCVETQDFAEELQFDELFDPEPSQESLEMQQEARNCGYAWAVMSYVCAKLKPGFDLDPSVLKLLAAGSSGWLKDEVVLRSILAHLDRKWAELDTPGKSLYHSSELETKALAEAEDERVTSRRLRTHLARLLDCGTDGWVEGSNWEETLVKYRAEWNRFRDSCVENREEHESEEDAVAAAERLWPWDITERPTWNETNFGFAHRQSAVASPVSRNSMSSQGAYCERVVAPRR</sequence>
<dbReference type="RefSeq" id="XP_064657446.1">
    <property type="nucleotide sequence ID" value="XM_064804676.1"/>
</dbReference>
<dbReference type="AlphaFoldDB" id="A0AAV9P8T3"/>
<dbReference type="GO" id="GO:0005739">
    <property type="term" value="C:mitochondrion"/>
    <property type="evidence" value="ECO:0007669"/>
    <property type="project" value="TreeGrafter"/>
</dbReference>
<keyword evidence="2" id="KW-1185">Reference proteome</keyword>
<protein>
    <submittedName>
        <fullName evidence="1">Uncharacterized protein</fullName>
    </submittedName>
</protein>
<dbReference type="GeneID" id="89928775"/>
<dbReference type="EMBL" id="JAVRRT010000011">
    <property type="protein sequence ID" value="KAK5167740.1"/>
    <property type="molecule type" value="Genomic_DNA"/>
</dbReference>
<proteinExistence type="predicted"/>
<accession>A0AAV9P8T3</accession>
<comment type="caution">
    <text evidence="1">The sequence shown here is derived from an EMBL/GenBank/DDBJ whole genome shotgun (WGS) entry which is preliminary data.</text>
</comment>
<evidence type="ECO:0000313" key="1">
    <source>
        <dbReference type="EMBL" id="KAK5167740.1"/>
    </source>
</evidence>
<evidence type="ECO:0000313" key="2">
    <source>
        <dbReference type="Proteomes" id="UP001337655"/>
    </source>
</evidence>
<name>A0AAV9P8T3_9PEZI</name>
<dbReference type="PANTHER" id="PTHR36091:SF1">
    <property type="entry name" value="ALTERED INHERITANCE OF MITOCHONDRIA PROTEIN 9, MITOCHONDRIAL"/>
    <property type="match status" value="1"/>
</dbReference>
<reference evidence="1 2" key="1">
    <citation type="submission" date="2023-08" db="EMBL/GenBank/DDBJ databases">
        <title>Black Yeasts Isolated from many extreme environments.</title>
        <authorList>
            <person name="Coleine C."/>
            <person name="Stajich J.E."/>
            <person name="Selbmann L."/>
        </authorList>
    </citation>
    <scope>NUCLEOTIDE SEQUENCE [LARGE SCALE GENOMIC DNA]</scope>
    <source>
        <strain evidence="1 2">CCFEE 5935</strain>
    </source>
</reference>
<dbReference type="PANTHER" id="PTHR36091">
    <property type="entry name" value="ALTERED INHERITANCE OF MITOCHONDRIA PROTEIN 9, MITOCHONDRIAL"/>
    <property type="match status" value="1"/>
</dbReference>
<organism evidence="1 2">
    <name type="scientific">Saxophila tyrrhenica</name>
    <dbReference type="NCBI Taxonomy" id="1690608"/>
    <lineage>
        <taxon>Eukaryota</taxon>
        <taxon>Fungi</taxon>
        <taxon>Dikarya</taxon>
        <taxon>Ascomycota</taxon>
        <taxon>Pezizomycotina</taxon>
        <taxon>Dothideomycetes</taxon>
        <taxon>Dothideomycetidae</taxon>
        <taxon>Mycosphaerellales</taxon>
        <taxon>Extremaceae</taxon>
        <taxon>Saxophila</taxon>
    </lineage>
</organism>
<dbReference type="Proteomes" id="UP001337655">
    <property type="component" value="Unassembled WGS sequence"/>
</dbReference>
<dbReference type="InterPro" id="IPR051035">
    <property type="entry name" value="Mito_inheritance_9"/>
</dbReference>
<gene>
    <name evidence="1" type="ORF">LTR77_007439</name>
</gene>